<comment type="caution">
    <text evidence="7">The sequence shown here is derived from an EMBL/GenBank/DDBJ whole genome shotgun (WGS) entry which is preliminary data.</text>
</comment>
<dbReference type="Proteomes" id="UP001596055">
    <property type="component" value="Unassembled WGS sequence"/>
</dbReference>
<evidence type="ECO:0000313" key="7">
    <source>
        <dbReference type="EMBL" id="MFC5544956.1"/>
    </source>
</evidence>
<keyword evidence="2" id="KW-0812">Transmembrane</keyword>
<dbReference type="InterPro" id="IPR000160">
    <property type="entry name" value="GGDEF_dom"/>
</dbReference>
<dbReference type="Gene3D" id="3.30.450.20">
    <property type="entry name" value="PAS domain"/>
    <property type="match status" value="2"/>
</dbReference>
<protein>
    <submittedName>
        <fullName evidence="7">EAL domain-containing protein</fullName>
    </submittedName>
</protein>
<gene>
    <name evidence="7" type="ORF">ACFPQA_07830</name>
</gene>
<dbReference type="CDD" id="cd01948">
    <property type="entry name" value="EAL"/>
    <property type="match status" value="1"/>
</dbReference>
<reference evidence="8" key="1">
    <citation type="journal article" date="2019" name="Int. J. Syst. Evol. Microbiol.">
        <title>The Global Catalogue of Microorganisms (GCM) 10K type strain sequencing project: providing services to taxonomists for standard genome sequencing and annotation.</title>
        <authorList>
            <consortium name="The Broad Institute Genomics Platform"/>
            <consortium name="The Broad Institute Genome Sequencing Center for Infectious Disease"/>
            <person name="Wu L."/>
            <person name="Ma J."/>
        </authorList>
    </citation>
    <scope>NUCLEOTIDE SEQUENCE [LARGE SCALE GENOMIC DNA]</scope>
    <source>
        <strain evidence="8">CGMCC 4.1799</strain>
    </source>
</reference>
<evidence type="ECO:0000259" key="6">
    <source>
        <dbReference type="PROSITE" id="PS50887"/>
    </source>
</evidence>
<dbReference type="InterPro" id="IPR035919">
    <property type="entry name" value="EAL_sf"/>
</dbReference>
<feature type="transmembrane region" description="Helical" evidence="2">
    <location>
        <begin position="178"/>
        <end position="199"/>
    </location>
</feature>
<dbReference type="PROSITE" id="PS50887">
    <property type="entry name" value="GGDEF"/>
    <property type="match status" value="1"/>
</dbReference>
<keyword evidence="1" id="KW-0808">Transferase</keyword>
<feature type="transmembrane region" description="Helical" evidence="2">
    <location>
        <begin position="24"/>
        <end position="42"/>
    </location>
</feature>
<dbReference type="CDD" id="cd00130">
    <property type="entry name" value="PAS"/>
    <property type="match status" value="1"/>
</dbReference>
<keyword evidence="2" id="KW-1133">Transmembrane helix</keyword>
<evidence type="ECO:0000259" key="5">
    <source>
        <dbReference type="PROSITE" id="PS50883"/>
    </source>
</evidence>
<dbReference type="InterPro" id="IPR001610">
    <property type="entry name" value="PAC"/>
</dbReference>
<feature type="domain" description="GGDEF" evidence="6">
    <location>
        <begin position="737"/>
        <end position="870"/>
    </location>
</feature>
<keyword evidence="1" id="KW-0418">Kinase</keyword>
<feature type="domain" description="PAC" evidence="4">
    <location>
        <begin position="653"/>
        <end position="705"/>
    </location>
</feature>
<dbReference type="SUPFAM" id="SSF55785">
    <property type="entry name" value="PYP-like sensor domain (PAS domain)"/>
    <property type="match status" value="2"/>
</dbReference>
<keyword evidence="8" id="KW-1185">Reference proteome</keyword>
<organism evidence="7 8">
    <name type="scientific">Marinobacter koreensis</name>
    <dbReference type="NCBI Taxonomy" id="335974"/>
    <lineage>
        <taxon>Bacteria</taxon>
        <taxon>Pseudomonadati</taxon>
        <taxon>Pseudomonadota</taxon>
        <taxon>Gammaproteobacteria</taxon>
        <taxon>Pseudomonadales</taxon>
        <taxon>Marinobacteraceae</taxon>
        <taxon>Marinobacter</taxon>
    </lineage>
</organism>
<proteinExistence type="predicted"/>
<evidence type="ECO:0000256" key="1">
    <source>
        <dbReference type="ARBA" id="ARBA00022777"/>
    </source>
</evidence>
<dbReference type="Pfam" id="PF00990">
    <property type="entry name" value="GGDEF"/>
    <property type="match status" value="1"/>
</dbReference>
<dbReference type="InterPro" id="IPR001633">
    <property type="entry name" value="EAL_dom"/>
</dbReference>
<dbReference type="Pfam" id="PF13426">
    <property type="entry name" value="PAS_9"/>
    <property type="match status" value="1"/>
</dbReference>
<dbReference type="InterPro" id="IPR000014">
    <property type="entry name" value="PAS"/>
</dbReference>
<feature type="domain" description="PAS" evidence="3">
    <location>
        <begin position="577"/>
        <end position="650"/>
    </location>
</feature>
<dbReference type="SMART" id="SM00267">
    <property type="entry name" value="GGDEF"/>
    <property type="match status" value="1"/>
</dbReference>
<dbReference type="PROSITE" id="PS50883">
    <property type="entry name" value="EAL"/>
    <property type="match status" value="1"/>
</dbReference>
<dbReference type="InterPro" id="IPR029787">
    <property type="entry name" value="Nucleotide_cyclase"/>
</dbReference>
<dbReference type="Gene3D" id="3.20.20.450">
    <property type="entry name" value="EAL domain"/>
    <property type="match status" value="1"/>
</dbReference>
<feature type="transmembrane region" description="Helical" evidence="2">
    <location>
        <begin position="140"/>
        <end position="162"/>
    </location>
</feature>
<dbReference type="SMART" id="SM00086">
    <property type="entry name" value="PAC"/>
    <property type="match status" value="2"/>
</dbReference>
<evidence type="ECO:0000313" key="8">
    <source>
        <dbReference type="Proteomes" id="UP001596055"/>
    </source>
</evidence>
<dbReference type="Gene3D" id="3.30.70.270">
    <property type="match status" value="1"/>
</dbReference>
<dbReference type="PANTHER" id="PTHR44757">
    <property type="entry name" value="DIGUANYLATE CYCLASE DGCP"/>
    <property type="match status" value="1"/>
</dbReference>
<evidence type="ECO:0000259" key="4">
    <source>
        <dbReference type="PROSITE" id="PS50113"/>
    </source>
</evidence>
<dbReference type="SUPFAM" id="SSF141868">
    <property type="entry name" value="EAL domain-like"/>
    <property type="match status" value="1"/>
</dbReference>
<dbReference type="PROSITE" id="PS50113">
    <property type="entry name" value="PAC"/>
    <property type="match status" value="1"/>
</dbReference>
<evidence type="ECO:0000256" key="2">
    <source>
        <dbReference type="SAM" id="Phobius"/>
    </source>
</evidence>
<feature type="transmembrane region" description="Helical" evidence="2">
    <location>
        <begin position="108"/>
        <end position="128"/>
    </location>
</feature>
<dbReference type="RefSeq" id="WP_248153532.1">
    <property type="nucleotide sequence ID" value="NZ_JAKZAJ010000001.1"/>
</dbReference>
<dbReference type="SUPFAM" id="SSF55073">
    <property type="entry name" value="Nucleotide cyclase"/>
    <property type="match status" value="1"/>
</dbReference>
<dbReference type="PANTHER" id="PTHR44757:SF2">
    <property type="entry name" value="BIOFILM ARCHITECTURE MAINTENANCE PROTEIN MBAA"/>
    <property type="match status" value="1"/>
</dbReference>
<dbReference type="InterPro" id="IPR035965">
    <property type="entry name" value="PAS-like_dom_sf"/>
</dbReference>
<feature type="transmembrane region" description="Helical" evidence="2">
    <location>
        <begin position="84"/>
        <end position="101"/>
    </location>
</feature>
<dbReference type="CDD" id="cd01949">
    <property type="entry name" value="GGDEF"/>
    <property type="match status" value="1"/>
</dbReference>
<accession>A0ABW0RKZ9</accession>
<dbReference type="InterPro" id="IPR052155">
    <property type="entry name" value="Biofilm_reg_signaling"/>
</dbReference>
<dbReference type="SMART" id="SM00091">
    <property type="entry name" value="PAS"/>
    <property type="match status" value="2"/>
</dbReference>
<feature type="transmembrane region" description="Helical" evidence="2">
    <location>
        <begin position="49"/>
        <end position="72"/>
    </location>
</feature>
<dbReference type="InterPro" id="IPR013656">
    <property type="entry name" value="PAS_4"/>
</dbReference>
<dbReference type="NCBIfam" id="TIGR00229">
    <property type="entry name" value="sensory_box"/>
    <property type="match status" value="2"/>
</dbReference>
<dbReference type="InterPro" id="IPR000700">
    <property type="entry name" value="PAS-assoc_C"/>
</dbReference>
<dbReference type="PROSITE" id="PS50112">
    <property type="entry name" value="PAS"/>
    <property type="match status" value="2"/>
</dbReference>
<dbReference type="Pfam" id="PF00563">
    <property type="entry name" value="EAL"/>
    <property type="match status" value="1"/>
</dbReference>
<keyword evidence="2" id="KW-0472">Membrane</keyword>
<dbReference type="EMBL" id="JBHSNL010000001">
    <property type="protein sequence ID" value="MFC5544956.1"/>
    <property type="molecule type" value="Genomic_DNA"/>
</dbReference>
<dbReference type="Pfam" id="PF08448">
    <property type="entry name" value="PAS_4"/>
    <property type="match status" value="1"/>
</dbReference>
<feature type="domain" description="PAS" evidence="3">
    <location>
        <begin position="451"/>
        <end position="493"/>
    </location>
</feature>
<dbReference type="SMART" id="SM00052">
    <property type="entry name" value="EAL"/>
    <property type="match status" value="1"/>
</dbReference>
<dbReference type="InterPro" id="IPR043128">
    <property type="entry name" value="Rev_trsase/Diguanyl_cyclase"/>
</dbReference>
<sequence>MLSLAVEAFPILAVPDRLSVTPEGAPAVIVAGFALIALAYDLTRWRITAGMVLAVIGAYGVLRCFGEGTIAIDGLGADSQLQGLFASLALLTLALISISGLQGKAGQWAGFVAGGTGVIAGAALLLGYPELDSEIGLQAFVVGFSDAAGVLCVGFGAALLALSRRQAALELPFARRSIVVGILGVVGTFLLFLVANWGVHMERHQGAEATLTHYASTLKHGLHAHEQLIRRLADRFTPAFDRDQSNLFQGEIQRYLDDTPALNAVAIVTKEGGIVLQASKSDPDVRWMARQGGKPSVRSWLTESGGEGRHGDWFFPDRAAPLRALFAVRGNADSAGSFLAVLDLQTLLDYEVPDRDSQFKVTLMPPGSFSRNVSERRGRAAPEVFEAARIPLEDGGSLTLVAQAGPPELLSFQGLFPIALLGFGLVMSYLLIMGRSVLGAYERQTRELNVAGQQFRSLFSQSPDAIFAVDEQGYYQSLNSMAENIVKLGPEDVGTTHFLDVLNAGRINECDQRRFEAAFRAAASGQTQSFEVRFASPDGAEPRDYEADMLPVLVDGRVTGVFIIGKDITERLQAQESERILKRSLESSDNGVIVVDHRSRDLPVVFVNPAFCQMTGYTESELLGATVKLLAGPETDRQDIDLIDRATTAGQPLSLTMKSYRKDGTPFWNQISLAPVSDDRRVVTHYTAIMRDISERKEQEGRLAYQATHDALTGLGNRALFEDRLDHDFSLARRYGKLLAVLFIDLDEFKPINDTLGHKVGDRLLISVAVRLKGILRPSDTLVRFGGDEFVLILPNLGHASEAEDVAERILGELSKPHRIGRHELHISASIGISLLEDSMDHAERLLQQADMAMYKAKQQGRDTYEVYSPDLDDSLSKRVTLRNDLQEALKTNQLSLHYQPQVDQTGAVCGLEALVRWKHPSKGYVSPADFIPVAEETGQIIQIGKWVTAQACNDARYLAERGLLKGRMAVNLSPMQFHRPNFLNTVQDILEETGLEAGLLELELTEGILMKDTASAIQTLNALANIGIATAIDDFGTGFSSFSYLRDLPVDKIKIDRSFVSQITTSEKNAAVCKGVIGLAREMGLKVVAEGVETGAQAGALSGYGCAAFQGYFFARPMALPELTSWLTEARVGACPL</sequence>
<dbReference type="NCBIfam" id="TIGR00254">
    <property type="entry name" value="GGDEF"/>
    <property type="match status" value="1"/>
</dbReference>
<feature type="domain" description="EAL" evidence="5">
    <location>
        <begin position="879"/>
        <end position="1132"/>
    </location>
</feature>
<evidence type="ECO:0000259" key="3">
    <source>
        <dbReference type="PROSITE" id="PS50112"/>
    </source>
</evidence>
<name>A0ABW0RKZ9_9GAMM</name>